<dbReference type="InterPro" id="IPR004951">
    <property type="entry name" value="DUF268_CAE_spp"/>
</dbReference>
<organism evidence="1 2">
    <name type="scientific">candidate division WWE3 bacterium</name>
    <dbReference type="NCBI Taxonomy" id="2053526"/>
    <lineage>
        <taxon>Bacteria</taxon>
        <taxon>Katanobacteria</taxon>
    </lineage>
</organism>
<dbReference type="InterPro" id="IPR029063">
    <property type="entry name" value="SAM-dependent_MTases_sf"/>
</dbReference>
<gene>
    <name evidence="1" type="ORF">GYA37_01365</name>
</gene>
<accession>A0A7X9E6V1</accession>
<dbReference type="Proteomes" id="UP000590542">
    <property type="component" value="Unassembled WGS sequence"/>
</dbReference>
<dbReference type="EMBL" id="JAAZNV010000006">
    <property type="protein sequence ID" value="NMB91479.1"/>
    <property type="molecule type" value="Genomic_DNA"/>
</dbReference>
<dbReference type="Pfam" id="PF03269">
    <property type="entry name" value="DUF268"/>
    <property type="match status" value="1"/>
</dbReference>
<dbReference type="Gene3D" id="3.40.50.150">
    <property type="entry name" value="Vaccinia Virus protein VP39"/>
    <property type="match status" value="1"/>
</dbReference>
<sequence>MKVFDSKYENLGYLFYRVISPVFDPIRFVRGLYGYTWFLRDYLKFKGMKGSESLSVMNIYPALHDKSVRTSLDAHYFYQQLWVFEEVMKSRPKEHVDVGSTYQMSGYLSKITKATFVDIRPLEVDLKNLTSIPGDVTSLPFESDSINSLSCLHVLEHIGLGRYGDQVNPVGWKIACKELSRILSVNGILYLSVPVGRSRVCFNAHRVFSPNAILKEFSKLSLRDFSLVDDYGRYITNVSPKDYGNINYGCGMFTFTKG</sequence>
<dbReference type="AlphaFoldDB" id="A0A7X9E6V1"/>
<evidence type="ECO:0000313" key="2">
    <source>
        <dbReference type="Proteomes" id="UP000590542"/>
    </source>
</evidence>
<evidence type="ECO:0000313" key="1">
    <source>
        <dbReference type="EMBL" id="NMB91479.1"/>
    </source>
</evidence>
<dbReference type="SUPFAM" id="SSF53335">
    <property type="entry name" value="S-adenosyl-L-methionine-dependent methyltransferases"/>
    <property type="match status" value="1"/>
</dbReference>
<name>A0A7X9E6V1_UNCKA</name>
<proteinExistence type="predicted"/>
<reference evidence="1 2" key="1">
    <citation type="journal article" date="2020" name="Biotechnol. Biofuels">
        <title>New insights from the biogas microbiome by comprehensive genome-resolved metagenomics of nearly 1600 species originating from multiple anaerobic digesters.</title>
        <authorList>
            <person name="Campanaro S."/>
            <person name="Treu L."/>
            <person name="Rodriguez-R L.M."/>
            <person name="Kovalovszki A."/>
            <person name="Ziels R.M."/>
            <person name="Maus I."/>
            <person name="Zhu X."/>
            <person name="Kougias P.G."/>
            <person name="Basile A."/>
            <person name="Luo G."/>
            <person name="Schluter A."/>
            <person name="Konstantinidis K.T."/>
            <person name="Angelidaki I."/>
        </authorList>
    </citation>
    <scope>NUCLEOTIDE SEQUENCE [LARGE SCALE GENOMIC DNA]</scope>
    <source>
        <strain evidence="1">AS27yjCOA_202</strain>
    </source>
</reference>
<comment type="caution">
    <text evidence="1">The sequence shown here is derived from an EMBL/GenBank/DDBJ whole genome shotgun (WGS) entry which is preliminary data.</text>
</comment>
<protein>
    <submittedName>
        <fullName evidence="1">DUF268 domain-containing protein</fullName>
    </submittedName>
</protein>